<feature type="region of interest" description="Disordered" evidence="1">
    <location>
        <begin position="1"/>
        <end position="56"/>
    </location>
</feature>
<reference evidence="3" key="1">
    <citation type="journal article" date="2019" name="Nat. Commun.">
        <title>Expansion of phycobilisome linker gene families in mesophilic red algae.</title>
        <authorList>
            <person name="Lee J."/>
            <person name="Kim D."/>
            <person name="Bhattacharya D."/>
            <person name="Yoon H.S."/>
        </authorList>
    </citation>
    <scope>NUCLEOTIDE SEQUENCE [LARGE SCALE GENOMIC DNA]</scope>
    <source>
        <strain evidence="3">CCMP 1328</strain>
    </source>
</reference>
<protein>
    <submittedName>
        <fullName evidence="2">Uncharacterized protein</fullName>
    </submittedName>
</protein>
<organism evidence="2 3">
    <name type="scientific">Porphyridium purpureum</name>
    <name type="common">Red alga</name>
    <name type="synonym">Porphyridium cruentum</name>
    <dbReference type="NCBI Taxonomy" id="35688"/>
    <lineage>
        <taxon>Eukaryota</taxon>
        <taxon>Rhodophyta</taxon>
        <taxon>Bangiophyceae</taxon>
        <taxon>Porphyridiales</taxon>
        <taxon>Porphyridiaceae</taxon>
        <taxon>Porphyridium</taxon>
    </lineage>
</organism>
<name>A0A5J4Z0G2_PORPP</name>
<dbReference type="EMBL" id="VRMN01000002">
    <property type="protein sequence ID" value="KAA8497341.1"/>
    <property type="molecule type" value="Genomic_DNA"/>
</dbReference>
<gene>
    <name evidence="2" type="ORF">FVE85_1070</name>
</gene>
<proteinExistence type="predicted"/>
<feature type="region of interest" description="Disordered" evidence="1">
    <location>
        <begin position="387"/>
        <end position="431"/>
    </location>
</feature>
<sequence>MSNQYNSQRWRGGRGSGRHASHHYGNGGGGEDGYRNGGAAMHGRPQHGAANSHRGRALDSQEMVYEQAGGAKYVYYQDRTKKWAFQTSKEGADLLLELVKANEPLLAWNLSEIDKVESSSRHSRESVLEEGRRMYADKNSMKNEGVTWSIDEYGHLGLQAQYLRLKSFQRFTETWTMLERAQVAGVFAELEQSDEEAVDLSVRQPVRVASIGGGPAFELLAFQKFFARHFPHIQIEYRNLDLQPGWKTYSEMLGFPFRTWDINDANLHEACGWQDCRIDYVLISYVLIHVAKTPGVPQHEAVCESLCNYMKQDGVRAMLVCERSPRNRSMDMIEARGIQVLRLMSQRAGADERQTVWRLPPAKRDPEPLREAEAFRSTLFPNVPYEEYKDKDMHGQGKRGGNGGSFGDASHGGGGVYGTHGGQRGKSSRNS</sequence>
<dbReference type="AlphaFoldDB" id="A0A5J4Z0G2"/>
<comment type="caution">
    <text evidence="2">The sequence shown here is derived from an EMBL/GenBank/DDBJ whole genome shotgun (WGS) entry which is preliminary data.</text>
</comment>
<evidence type="ECO:0000313" key="3">
    <source>
        <dbReference type="Proteomes" id="UP000324585"/>
    </source>
</evidence>
<evidence type="ECO:0000313" key="2">
    <source>
        <dbReference type="EMBL" id="KAA8497341.1"/>
    </source>
</evidence>
<evidence type="ECO:0000256" key="1">
    <source>
        <dbReference type="SAM" id="MobiDB-lite"/>
    </source>
</evidence>
<keyword evidence="3" id="KW-1185">Reference proteome</keyword>
<dbReference type="SUPFAM" id="SSF53335">
    <property type="entry name" value="S-adenosyl-L-methionine-dependent methyltransferases"/>
    <property type="match status" value="1"/>
</dbReference>
<dbReference type="InterPro" id="IPR029063">
    <property type="entry name" value="SAM-dependent_MTases_sf"/>
</dbReference>
<accession>A0A5J4Z0G2</accession>
<dbReference type="Proteomes" id="UP000324585">
    <property type="component" value="Unassembled WGS sequence"/>
</dbReference>
<feature type="compositionally biased region" description="Gly residues" evidence="1">
    <location>
        <begin position="398"/>
        <end position="424"/>
    </location>
</feature>
<dbReference type="OMA" id="WFFERHY"/>
<dbReference type="OrthoDB" id="497695at2759"/>